<dbReference type="GO" id="GO:0003735">
    <property type="term" value="F:structural constituent of ribosome"/>
    <property type="evidence" value="ECO:0007669"/>
    <property type="project" value="InterPro"/>
</dbReference>
<dbReference type="OrthoDB" id="408933at2759"/>
<comment type="subcellular location">
    <subcellularLocation>
        <location evidence="1">Mitochondrion</location>
    </subcellularLocation>
</comment>
<organism evidence="7 8">
    <name type="scientific">Taphrina deformans (strain PYCC 5710 / ATCC 11124 / CBS 356.35 / IMI 108563 / JCM 9778 / NBRC 8474)</name>
    <name type="common">Peach leaf curl fungus</name>
    <name type="synonym">Lalaria deformans</name>
    <dbReference type="NCBI Taxonomy" id="1097556"/>
    <lineage>
        <taxon>Eukaryota</taxon>
        <taxon>Fungi</taxon>
        <taxon>Dikarya</taxon>
        <taxon>Ascomycota</taxon>
        <taxon>Taphrinomycotina</taxon>
        <taxon>Taphrinomycetes</taxon>
        <taxon>Taphrinales</taxon>
        <taxon>Taphrinaceae</taxon>
        <taxon>Taphrina</taxon>
    </lineage>
</organism>
<dbReference type="STRING" id="1097556.R4XE30"/>
<protein>
    <recommendedName>
        <fullName evidence="9">50S ribosomal protein YmL27</fullName>
    </recommendedName>
</protein>
<dbReference type="InterPro" id="IPR019189">
    <property type="entry name" value="Ribosomal_mL41"/>
</dbReference>
<proteinExistence type="inferred from homology"/>
<dbReference type="VEuPathDB" id="FungiDB:TAPDE_004262"/>
<dbReference type="PANTHER" id="PTHR21338:SF0">
    <property type="entry name" value="LARGE RIBOSOMAL SUBUNIT PROTEIN ML41"/>
    <property type="match status" value="1"/>
</dbReference>
<gene>
    <name evidence="7" type="ORF">TAPDE_004262</name>
</gene>
<sequence length="102" mass="11532">MVLPSRILQGARRLPLTTKQGHNYYRGTRTGSMGRHTKHGGYEVDFARVRTYPRPANLDSCSLMPFVSRKVTPLRAKNGSGETHLTGEMYLENWRLNGDVKA</sequence>
<keyword evidence="4" id="KW-0689">Ribosomal protein</keyword>
<evidence type="ECO:0000256" key="3">
    <source>
        <dbReference type="ARBA" id="ARBA00022946"/>
    </source>
</evidence>
<keyword evidence="5" id="KW-0496">Mitochondrion</keyword>
<dbReference type="eggNOG" id="KOG4756">
    <property type="taxonomic scope" value="Eukaryota"/>
</dbReference>
<accession>R4XE30</accession>
<dbReference type="GO" id="GO:0005762">
    <property type="term" value="C:mitochondrial large ribosomal subunit"/>
    <property type="evidence" value="ECO:0007669"/>
    <property type="project" value="InterPro"/>
</dbReference>
<name>R4XE30_TAPDE</name>
<dbReference type="AlphaFoldDB" id="R4XE30"/>
<dbReference type="EMBL" id="CAHR02000188">
    <property type="protein sequence ID" value="CCG83922.1"/>
    <property type="molecule type" value="Genomic_DNA"/>
</dbReference>
<evidence type="ECO:0000256" key="2">
    <source>
        <dbReference type="ARBA" id="ARBA00010152"/>
    </source>
</evidence>
<evidence type="ECO:0000256" key="5">
    <source>
        <dbReference type="ARBA" id="ARBA00023128"/>
    </source>
</evidence>
<reference evidence="7 8" key="1">
    <citation type="journal article" date="2013" name="MBio">
        <title>Genome sequencing of the plant pathogen Taphrina deformans, the causal agent of peach leaf curl.</title>
        <authorList>
            <person name="Cisse O.H."/>
            <person name="Almeida J.M.G.C.F."/>
            <person name="Fonseca A."/>
            <person name="Kumar A.A."/>
            <person name="Salojaervi J."/>
            <person name="Overmyer K."/>
            <person name="Hauser P.M."/>
            <person name="Pagni M."/>
        </authorList>
    </citation>
    <scope>NUCLEOTIDE SEQUENCE [LARGE SCALE GENOMIC DNA]</scope>
    <source>
        <strain evidence="8">PYCC 5710 / ATCC 11124 / CBS 356.35 / IMI 108563 / JCM 9778 / NBRC 8474</strain>
    </source>
</reference>
<keyword evidence="3" id="KW-0809">Transit peptide</keyword>
<evidence type="ECO:0000256" key="4">
    <source>
        <dbReference type="ARBA" id="ARBA00022980"/>
    </source>
</evidence>
<comment type="caution">
    <text evidence="7">The sequence shown here is derived from an EMBL/GenBank/DDBJ whole genome shotgun (WGS) entry which is preliminary data.</text>
</comment>
<dbReference type="Pfam" id="PF09809">
    <property type="entry name" value="MRP-L27"/>
    <property type="match status" value="1"/>
</dbReference>
<keyword evidence="6" id="KW-0687">Ribonucleoprotein</keyword>
<keyword evidence="8" id="KW-1185">Reference proteome</keyword>
<evidence type="ECO:0000256" key="1">
    <source>
        <dbReference type="ARBA" id="ARBA00004173"/>
    </source>
</evidence>
<comment type="similarity">
    <text evidence="2">Belongs to the mitochondrion-specific ribosomal protein mL41 family.</text>
</comment>
<dbReference type="Proteomes" id="UP000013776">
    <property type="component" value="Unassembled WGS sequence"/>
</dbReference>
<evidence type="ECO:0000313" key="8">
    <source>
        <dbReference type="Proteomes" id="UP000013776"/>
    </source>
</evidence>
<evidence type="ECO:0000256" key="6">
    <source>
        <dbReference type="ARBA" id="ARBA00023274"/>
    </source>
</evidence>
<dbReference type="PANTHER" id="PTHR21338">
    <property type="entry name" value="MITOCHONDRIAL RIBOSOMAL PROTEIN L41"/>
    <property type="match status" value="1"/>
</dbReference>
<evidence type="ECO:0000313" key="7">
    <source>
        <dbReference type="EMBL" id="CCG83922.1"/>
    </source>
</evidence>
<evidence type="ECO:0008006" key="9">
    <source>
        <dbReference type="Google" id="ProtNLM"/>
    </source>
</evidence>
<dbReference type="GO" id="GO:0006412">
    <property type="term" value="P:translation"/>
    <property type="evidence" value="ECO:0007669"/>
    <property type="project" value="TreeGrafter"/>
</dbReference>